<sequence>MDSSSLAREEQNDGRQCDLDEHETWVSYAVSILDSMVRLGRWTPFAVVYVPFQVTEEVTCMDLHGLWRDMFESCYSEDWLGLGALRTRKIKLASFMDSQDKPGGARLVRAFFALDFGGESVLVSKLFSFLRRREARSCQLQSRRHVKAAFAPEGIERVAFFSDKLSYFRLDRPTAEVFGDPEVIQGHSDIPGNEQADILVKAASALPEPEDAQPTLAHLRRIARQKPKEAFEAWWSTSAPDQYKRLNFKANTGCPSELSLPRAALHHLLAARSLHGDFAVYHERFNQNDARLVCSCGRRKAPDHIFYCRTVPPRQRVRLTSSPNAAINLAIGRDSTKFVDLAKDSSFFGKIYPRY</sequence>
<organism evidence="1 2">
    <name type="scientific">Fusarium oxysporum f. sp. cepae</name>
    <dbReference type="NCBI Taxonomy" id="396571"/>
    <lineage>
        <taxon>Eukaryota</taxon>
        <taxon>Fungi</taxon>
        <taxon>Dikarya</taxon>
        <taxon>Ascomycota</taxon>
        <taxon>Pezizomycotina</taxon>
        <taxon>Sordariomycetes</taxon>
        <taxon>Hypocreomycetidae</taxon>
        <taxon>Hypocreales</taxon>
        <taxon>Nectriaceae</taxon>
        <taxon>Fusarium</taxon>
        <taxon>Fusarium oxysporum species complex</taxon>
    </lineage>
</organism>
<dbReference type="EMBL" id="MRCU01000010">
    <property type="protein sequence ID" value="RKK10419.1"/>
    <property type="molecule type" value="Genomic_DNA"/>
</dbReference>
<evidence type="ECO:0000313" key="2">
    <source>
        <dbReference type="Proteomes" id="UP000270866"/>
    </source>
</evidence>
<evidence type="ECO:0000313" key="1">
    <source>
        <dbReference type="EMBL" id="RKK10419.1"/>
    </source>
</evidence>
<name>A0A3L6N0F8_FUSOX</name>
<reference evidence="1 2" key="1">
    <citation type="journal article" date="2018" name="Sci. Rep.">
        <title>Characterisation of pathogen-specific regions and novel effector candidates in Fusarium oxysporum f. sp. cepae.</title>
        <authorList>
            <person name="Armitage A.D."/>
            <person name="Taylor A."/>
            <person name="Sobczyk M.K."/>
            <person name="Baxter L."/>
            <person name="Greenfield B.P."/>
            <person name="Bates H.J."/>
            <person name="Wilson F."/>
            <person name="Jackson A.C."/>
            <person name="Ott S."/>
            <person name="Harrison R.J."/>
            <person name="Clarkson J.P."/>
        </authorList>
    </citation>
    <scope>NUCLEOTIDE SEQUENCE [LARGE SCALE GENOMIC DNA]</scope>
    <source>
        <strain evidence="1 2">FoC_Fus2</strain>
    </source>
</reference>
<accession>A0A3L6N0F8</accession>
<protein>
    <recommendedName>
        <fullName evidence="3">RNase H type-1 domain-containing protein</fullName>
    </recommendedName>
</protein>
<dbReference type="Proteomes" id="UP000270866">
    <property type="component" value="Unassembled WGS sequence"/>
</dbReference>
<proteinExistence type="predicted"/>
<evidence type="ECO:0008006" key="3">
    <source>
        <dbReference type="Google" id="ProtNLM"/>
    </source>
</evidence>
<comment type="caution">
    <text evidence="1">The sequence shown here is derived from an EMBL/GenBank/DDBJ whole genome shotgun (WGS) entry which is preliminary data.</text>
</comment>
<dbReference type="AlphaFoldDB" id="A0A3L6N0F8"/>
<gene>
    <name evidence="1" type="ORF">BFJ65_g14419</name>
</gene>